<dbReference type="Pfam" id="PF20567">
    <property type="entry name" value="DUF6776"/>
    <property type="match status" value="1"/>
</dbReference>
<sequence>MKITTPRIVQSRSRWVYLWVLVPIVLGAALLVGWERYLPPVEPVVDEVTPLNRRLKDKDKQIAVLEAERGQLREQIAALERAAQIDHEAMRQVREELRQSQTSHQEMANELALLRGIVETSVKSEGLYIQGFRLSKGAEPQVYRFNFTVSQALKSAGAAVGWMQLALEGQQDGEASVLALKEITKEKEEKLKMRFRHFQDVDGLIQVPEGFNPERVIVEINPTNNKLPQIKKTFDWLVAE</sequence>
<keyword evidence="2" id="KW-0472">Membrane</keyword>
<keyword evidence="1" id="KW-0175">Coiled coil</keyword>
<accession>A0A558DUL6</accession>
<protein>
    <submittedName>
        <fullName evidence="3">Uncharacterized protein</fullName>
    </submittedName>
</protein>
<evidence type="ECO:0000313" key="3">
    <source>
        <dbReference type="EMBL" id="TVO72469.1"/>
    </source>
</evidence>
<name>A0A558DUL6_9GAMM</name>
<dbReference type="RefSeq" id="WP_144359473.1">
    <property type="nucleotide sequence ID" value="NZ_VMNH01000016.1"/>
</dbReference>
<evidence type="ECO:0000256" key="2">
    <source>
        <dbReference type="SAM" id="Phobius"/>
    </source>
</evidence>
<dbReference type="EMBL" id="VMNH01000016">
    <property type="protein sequence ID" value="TVO72469.1"/>
    <property type="molecule type" value="Genomic_DNA"/>
</dbReference>
<feature type="coiled-coil region" evidence="1">
    <location>
        <begin position="55"/>
        <end position="110"/>
    </location>
</feature>
<evidence type="ECO:0000256" key="1">
    <source>
        <dbReference type="SAM" id="Coils"/>
    </source>
</evidence>
<feature type="transmembrane region" description="Helical" evidence="2">
    <location>
        <begin position="15"/>
        <end position="34"/>
    </location>
</feature>
<gene>
    <name evidence="3" type="ORF">FHP88_12815</name>
</gene>
<dbReference type="OrthoDB" id="7056878at2"/>
<keyword evidence="4" id="KW-1185">Reference proteome</keyword>
<evidence type="ECO:0000313" key="4">
    <source>
        <dbReference type="Proteomes" id="UP000316649"/>
    </source>
</evidence>
<comment type="caution">
    <text evidence="3">The sequence shown here is derived from an EMBL/GenBank/DDBJ whole genome shotgun (WGS) entry which is preliminary data.</text>
</comment>
<proteinExistence type="predicted"/>
<dbReference type="Proteomes" id="UP000316649">
    <property type="component" value="Unassembled WGS sequence"/>
</dbReference>
<dbReference type="InterPro" id="IPR046703">
    <property type="entry name" value="DUF6776"/>
</dbReference>
<organism evidence="3 4">
    <name type="scientific">Sedimenticola selenatireducens</name>
    <dbReference type="NCBI Taxonomy" id="191960"/>
    <lineage>
        <taxon>Bacteria</taxon>
        <taxon>Pseudomonadati</taxon>
        <taxon>Pseudomonadota</taxon>
        <taxon>Gammaproteobacteria</taxon>
        <taxon>Chromatiales</taxon>
        <taxon>Sedimenticolaceae</taxon>
        <taxon>Sedimenticola</taxon>
    </lineage>
</organism>
<keyword evidence="2" id="KW-1133">Transmembrane helix</keyword>
<dbReference type="AlphaFoldDB" id="A0A558DUL6"/>
<keyword evidence="2" id="KW-0812">Transmembrane</keyword>
<reference evidence="3 4" key="1">
    <citation type="submission" date="2019-07" db="EMBL/GenBank/DDBJ databases">
        <title>The pathways for chlorine oxyanion respiration interact through the shared metabolite chlorate.</title>
        <authorList>
            <person name="Barnum T.P."/>
            <person name="Cheng Y."/>
            <person name="Hill K.A."/>
            <person name="Lucas L.N."/>
            <person name="Carlson H.K."/>
            <person name="Coates J.D."/>
        </authorList>
    </citation>
    <scope>NUCLEOTIDE SEQUENCE [LARGE SCALE GENOMIC DNA]</scope>
    <source>
        <strain evidence="3 4">BK-1</strain>
    </source>
</reference>